<dbReference type="RefSeq" id="XP_056751903.1">
    <property type="nucleotide sequence ID" value="XM_056899827.1"/>
</dbReference>
<comment type="caution">
    <text evidence="2">The sequence shown here is derived from an EMBL/GenBank/DDBJ whole genome shotgun (WGS) entry which is preliminary data.</text>
</comment>
<feature type="region of interest" description="Disordered" evidence="1">
    <location>
        <begin position="45"/>
        <end position="159"/>
    </location>
</feature>
<evidence type="ECO:0000313" key="3">
    <source>
        <dbReference type="Proteomes" id="UP001213799"/>
    </source>
</evidence>
<feature type="compositionally biased region" description="Acidic residues" evidence="1">
    <location>
        <begin position="142"/>
        <end position="159"/>
    </location>
</feature>
<keyword evidence="3" id="KW-1185">Reference proteome</keyword>
<dbReference type="EMBL" id="JAQJAE010000004">
    <property type="protein sequence ID" value="KAJ5598689.1"/>
    <property type="molecule type" value="Genomic_DNA"/>
</dbReference>
<protein>
    <submittedName>
        <fullName evidence="2">Uncharacterized protein</fullName>
    </submittedName>
</protein>
<evidence type="ECO:0000256" key="1">
    <source>
        <dbReference type="SAM" id="MobiDB-lite"/>
    </source>
</evidence>
<dbReference type="GeneID" id="81590069"/>
<dbReference type="AlphaFoldDB" id="A0AAD6E112"/>
<accession>A0AAD6E112</accession>
<feature type="compositionally biased region" description="Pro residues" evidence="1">
    <location>
        <begin position="52"/>
        <end position="84"/>
    </location>
</feature>
<gene>
    <name evidence="2" type="ORF">N7537_008773</name>
</gene>
<dbReference type="Proteomes" id="UP001213799">
    <property type="component" value="Unassembled WGS sequence"/>
</dbReference>
<name>A0AAD6E112_9EURO</name>
<sequence length="159" mass="16981">MVHFPLGVGSGPEKVCGINLVSIRNPKPELLLWTLFEEFTTASKLHTSLTRPPTPAPAPAPVPAKAPAKAPEPAPAPTPAPVPAPAASRKRGRHDAADDDSQLPAHKKLAMGETPEYPELSDPASLYVQGQEAIFGMRAPQDDDDYEMEEESDAEEGEL</sequence>
<evidence type="ECO:0000313" key="2">
    <source>
        <dbReference type="EMBL" id="KAJ5598689.1"/>
    </source>
</evidence>
<reference evidence="2" key="1">
    <citation type="journal article" date="2023" name="IMA Fungus">
        <title>Comparative genomic study of the Penicillium genus elucidates a diverse pangenome and 15 lateral gene transfer events.</title>
        <authorList>
            <person name="Petersen C."/>
            <person name="Sorensen T."/>
            <person name="Nielsen M.R."/>
            <person name="Sondergaard T.E."/>
            <person name="Sorensen J.L."/>
            <person name="Fitzpatrick D.A."/>
            <person name="Frisvad J.C."/>
            <person name="Nielsen K.L."/>
        </authorList>
    </citation>
    <scope>NUCLEOTIDE SEQUENCE</scope>
    <source>
        <strain evidence="2">IBT 12815</strain>
    </source>
</reference>
<proteinExistence type="predicted"/>
<organism evidence="2 3">
    <name type="scientific">Penicillium hordei</name>
    <dbReference type="NCBI Taxonomy" id="40994"/>
    <lineage>
        <taxon>Eukaryota</taxon>
        <taxon>Fungi</taxon>
        <taxon>Dikarya</taxon>
        <taxon>Ascomycota</taxon>
        <taxon>Pezizomycotina</taxon>
        <taxon>Eurotiomycetes</taxon>
        <taxon>Eurotiomycetidae</taxon>
        <taxon>Eurotiales</taxon>
        <taxon>Aspergillaceae</taxon>
        <taxon>Penicillium</taxon>
    </lineage>
</organism>
<reference evidence="2" key="2">
    <citation type="submission" date="2023-01" db="EMBL/GenBank/DDBJ databases">
        <authorList>
            <person name="Petersen C."/>
        </authorList>
    </citation>
    <scope>NUCLEOTIDE SEQUENCE</scope>
    <source>
        <strain evidence="2">IBT 12815</strain>
    </source>
</reference>